<sequence length="34" mass="4256">MRPSGYGSRQRNKRRVIVLQRVVLLLERWIWYLL</sequence>
<dbReference type="AlphaFoldDB" id="A0A7J8VZV3"/>
<protein>
    <submittedName>
        <fullName evidence="1">Uncharacterized protein</fullName>
    </submittedName>
</protein>
<dbReference type="OrthoDB" id="994452at2759"/>
<name>A0A7J8VZV3_9ROSI</name>
<dbReference type="Proteomes" id="UP000593573">
    <property type="component" value="Unassembled WGS sequence"/>
</dbReference>
<reference evidence="1 2" key="1">
    <citation type="journal article" date="2019" name="Genome Biol. Evol.">
        <title>Insights into the evolution of the New World diploid cottons (Gossypium, subgenus Houzingenia) based on genome sequencing.</title>
        <authorList>
            <person name="Grover C.E."/>
            <person name="Arick M.A. 2nd"/>
            <person name="Thrash A."/>
            <person name="Conover J.L."/>
            <person name="Sanders W.S."/>
            <person name="Peterson D.G."/>
            <person name="Frelichowski J.E."/>
            <person name="Scheffler J.A."/>
            <person name="Scheffler B.E."/>
            <person name="Wendel J.F."/>
        </authorList>
    </citation>
    <scope>NUCLEOTIDE SEQUENCE [LARGE SCALE GENOMIC DNA]</scope>
    <source>
        <strain evidence="1">57</strain>
        <tissue evidence="1">Leaf</tissue>
    </source>
</reference>
<evidence type="ECO:0000313" key="1">
    <source>
        <dbReference type="EMBL" id="MBA0668327.1"/>
    </source>
</evidence>
<gene>
    <name evidence="1" type="ORF">Goklo_001252</name>
</gene>
<dbReference type="EMBL" id="JABFAB010000013">
    <property type="protein sequence ID" value="MBA0668327.1"/>
    <property type="molecule type" value="Genomic_DNA"/>
</dbReference>
<proteinExistence type="predicted"/>
<evidence type="ECO:0000313" key="2">
    <source>
        <dbReference type="Proteomes" id="UP000593573"/>
    </source>
</evidence>
<keyword evidence="2" id="KW-1185">Reference proteome</keyword>
<accession>A0A7J8VZV3</accession>
<organism evidence="1 2">
    <name type="scientific">Gossypium klotzschianum</name>
    <dbReference type="NCBI Taxonomy" id="34286"/>
    <lineage>
        <taxon>Eukaryota</taxon>
        <taxon>Viridiplantae</taxon>
        <taxon>Streptophyta</taxon>
        <taxon>Embryophyta</taxon>
        <taxon>Tracheophyta</taxon>
        <taxon>Spermatophyta</taxon>
        <taxon>Magnoliopsida</taxon>
        <taxon>eudicotyledons</taxon>
        <taxon>Gunneridae</taxon>
        <taxon>Pentapetalae</taxon>
        <taxon>rosids</taxon>
        <taxon>malvids</taxon>
        <taxon>Malvales</taxon>
        <taxon>Malvaceae</taxon>
        <taxon>Malvoideae</taxon>
        <taxon>Gossypium</taxon>
    </lineage>
</organism>
<comment type="caution">
    <text evidence="1">The sequence shown here is derived from an EMBL/GenBank/DDBJ whole genome shotgun (WGS) entry which is preliminary data.</text>
</comment>